<comment type="caution">
    <text evidence="9">The sequence shown here is derived from an EMBL/GenBank/DDBJ whole genome shotgun (WGS) entry which is preliminary data.</text>
</comment>
<accession>A0A8B6C317</accession>
<evidence type="ECO:0000256" key="7">
    <source>
        <dbReference type="SAM" id="Phobius"/>
    </source>
</evidence>
<feature type="compositionally biased region" description="Polar residues" evidence="6">
    <location>
        <begin position="740"/>
        <end position="751"/>
    </location>
</feature>
<keyword evidence="2 5" id="KW-0378">Hydrolase</keyword>
<dbReference type="GO" id="GO:0008061">
    <property type="term" value="F:chitin binding"/>
    <property type="evidence" value="ECO:0007669"/>
    <property type="project" value="InterPro"/>
</dbReference>
<dbReference type="InterPro" id="IPR029070">
    <property type="entry name" value="Chitinase_insertion_sf"/>
</dbReference>
<organism evidence="9 10">
    <name type="scientific">Mytilus galloprovincialis</name>
    <name type="common">Mediterranean mussel</name>
    <dbReference type="NCBI Taxonomy" id="29158"/>
    <lineage>
        <taxon>Eukaryota</taxon>
        <taxon>Metazoa</taxon>
        <taxon>Spiralia</taxon>
        <taxon>Lophotrochozoa</taxon>
        <taxon>Mollusca</taxon>
        <taxon>Bivalvia</taxon>
        <taxon>Autobranchia</taxon>
        <taxon>Pteriomorphia</taxon>
        <taxon>Mytilida</taxon>
        <taxon>Mytiloidea</taxon>
        <taxon>Mytilidae</taxon>
        <taxon>Mytilinae</taxon>
        <taxon>Mytilus</taxon>
    </lineage>
</organism>
<keyword evidence="1" id="KW-0732">Signal</keyword>
<dbReference type="InterPro" id="IPR050314">
    <property type="entry name" value="Glycosyl_Hydrlase_18"/>
</dbReference>
<feature type="compositionally biased region" description="Basic and acidic residues" evidence="6">
    <location>
        <begin position="615"/>
        <end position="629"/>
    </location>
</feature>
<dbReference type="SUPFAM" id="SSF51445">
    <property type="entry name" value="(Trans)glycosidases"/>
    <property type="match status" value="1"/>
</dbReference>
<dbReference type="Proteomes" id="UP000596742">
    <property type="component" value="Unassembled WGS sequence"/>
</dbReference>
<dbReference type="FunFam" id="3.10.50.10:FF:000001">
    <property type="entry name" value="Chitinase 3-like 1"/>
    <property type="match status" value="1"/>
</dbReference>
<feature type="domain" description="GH18" evidence="8">
    <location>
        <begin position="29"/>
        <end position="404"/>
    </location>
</feature>
<feature type="compositionally biased region" description="Polar residues" evidence="6">
    <location>
        <begin position="693"/>
        <end position="719"/>
    </location>
</feature>
<proteinExistence type="predicted"/>
<feature type="transmembrane region" description="Helical" evidence="7">
    <location>
        <begin position="7"/>
        <end position="30"/>
    </location>
</feature>
<evidence type="ECO:0000256" key="5">
    <source>
        <dbReference type="RuleBase" id="RU000489"/>
    </source>
</evidence>
<dbReference type="EMBL" id="UYJE01001143">
    <property type="protein sequence ID" value="VDH99458.1"/>
    <property type="molecule type" value="Genomic_DNA"/>
</dbReference>
<feature type="region of interest" description="Disordered" evidence="6">
    <location>
        <begin position="1743"/>
        <end position="1763"/>
    </location>
</feature>
<dbReference type="GO" id="GO:0008843">
    <property type="term" value="F:endochitinase activity"/>
    <property type="evidence" value="ECO:0007669"/>
    <property type="project" value="UniProtKB-EC"/>
</dbReference>
<dbReference type="Gene3D" id="3.20.20.80">
    <property type="entry name" value="Glycosidases"/>
    <property type="match status" value="1"/>
</dbReference>
<keyword evidence="7" id="KW-0812">Transmembrane</keyword>
<feature type="compositionally biased region" description="Polar residues" evidence="6">
    <location>
        <begin position="1155"/>
        <end position="1170"/>
    </location>
</feature>
<dbReference type="OrthoDB" id="10063355at2759"/>
<feature type="region of interest" description="Disordered" evidence="6">
    <location>
        <begin position="433"/>
        <end position="497"/>
    </location>
</feature>
<dbReference type="InterPro" id="IPR011583">
    <property type="entry name" value="Chitinase_II/V-like_cat"/>
</dbReference>
<dbReference type="Pfam" id="PF00704">
    <property type="entry name" value="Glyco_hydro_18"/>
    <property type="match status" value="1"/>
</dbReference>
<evidence type="ECO:0000313" key="9">
    <source>
        <dbReference type="EMBL" id="VDH99458.1"/>
    </source>
</evidence>
<keyword evidence="7" id="KW-0472">Membrane</keyword>
<evidence type="ECO:0000256" key="4">
    <source>
        <dbReference type="ARBA" id="ARBA00023295"/>
    </source>
</evidence>
<feature type="compositionally biased region" description="Polar residues" evidence="6">
    <location>
        <begin position="1298"/>
        <end position="1314"/>
    </location>
</feature>
<keyword evidence="7" id="KW-1133">Transmembrane helix</keyword>
<feature type="compositionally biased region" description="Polar residues" evidence="6">
    <location>
        <begin position="863"/>
        <end position="888"/>
    </location>
</feature>
<feature type="region of interest" description="Disordered" evidence="6">
    <location>
        <begin position="959"/>
        <end position="1216"/>
    </location>
</feature>
<dbReference type="SUPFAM" id="SSF54556">
    <property type="entry name" value="Chitinase insertion domain"/>
    <property type="match status" value="1"/>
</dbReference>
<dbReference type="GO" id="GO:0005576">
    <property type="term" value="C:extracellular region"/>
    <property type="evidence" value="ECO:0007669"/>
    <property type="project" value="TreeGrafter"/>
</dbReference>
<evidence type="ECO:0000256" key="2">
    <source>
        <dbReference type="ARBA" id="ARBA00022801"/>
    </source>
</evidence>
<dbReference type="Gene3D" id="3.10.50.10">
    <property type="match status" value="1"/>
</dbReference>
<evidence type="ECO:0000256" key="6">
    <source>
        <dbReference type="SAM" id="MobiDB-lite"/>
    </source>
</evidence>
<feature type="compositionally biased region" description="Low complexity" evidence="6">
    <location>
        <begin position="777"/>
        <end position="814"/>
    </location>
</feature>
<sequence>MLKVFKILCFHIFAGIVYLLINILSCHGYLRVCYYTNWSQYRKGIARFVPEDIDVKLCTHLIYAFAKLDGYKLAAVEWNDDTTPWSKGMYERFNNLKLSNPSLKTLLAVGGWNFGSKPFSDMASQPSRRSIFINSTIEFLRKRNFDGLDIDWEYPATRGGPPQDKMNLASLMKEMRKAFEEESKSTGKSRLLLTIAVPADEEKIKNGYDIEAISKSSDFINIMTYDFHGAWDPITGHNSPLFPRSKDMGYAAQKNINWVSNYWFKKGTPRSKIIIGFPLFGRGFTLTNQNSHDIGSRATGGSIAGPHTSEVGYIANFEVCKMIADGAKVYRDKEQKVPYLVQGDQWIGYDDKESFTEKANWVKQNKFGGVMFWSLALDDFTGLACKTGSKYPMISTVKRILTQKDKIGVNTKQQTSKIPLTSDTNFDKTVTPISSASSASSDVTVTSPASPPAVKPIVLSALPPTKNSKVDEKQTNPSNSNGQLKANKNANSSVDKVIVGAEKRLTTSTKGMTLEDKKKSSTSALATTIGNQKLTEENKTVSLVQSVPQTHSDERATTKENTDAKGTKPIPGKLSNEAKSRTAEEIQRNNNTKDTSKIFNKKSSINSTSLNPDDLQAKEKEMKTESTDKETAKLLKTQNNSSIQNAVRNTNISASVTTNIKNKETNNKTEITNTSQNISKQINTEELLKKANSKQQNLSPTVSGSVMDTIDRTPNTTESKPNRVPEAAKTMGALKEGTNKGRTMTESSSLKVANGGDDESSKRKNETVTPELKETEVPNNSSKSKSNSSVSENGLDAATKSFESSKTETSTTEKVSAKTRKISDSTQSRKKSSKKSRKKSRRNSRQNSRQNSSLQNGQSSIQESTNQKSSGKVLSQSDSISGETNRTGVKQELKLEKNESKETIRMRRSNNNFDYNAHFRKRSLLQTTEVGNGANPAGFGSVLSSLLNIVSNFALGGRERSVQQPQGSNTGGRRIEARRMSVTPSPPANSDLQRRFGARRRLSVTPRPTGVPNSQRRLEARRRQTVTQGPSPRLQQALRLQQRTNARPNQQTGTNARQNQQTGSNARQNQQTGTNARQNQLTGTNARQNQQTGTNARQNQQTGSNAVDPTFNTGPMQNQRQTTNTRQDQQNNANAIRITNRRQLQNQRTNNVRQGTQVSSNTAANSRNRGQLQNRQSTRTRTQIRTGTPESTALFPSVESANSRRTNADVNPTRPTQMNSVMRQRNENAVKNNEIRLLQARQGSRIRNDNAVRTNNILPSNSGNANRLTVSRENILETRSPSVIQRNEDATRQRGGFTRSQKSVQNNPNTNQLRDSFLNQIPDLLENPPINTLDATSLQTALLRTQQRSANQNNLSARRNLRRPLSNRLHNLRQSLPESNNLNTFSLLHNNQIFRNQLPQLGAELDVTELGIVQGIPTASALGLQPINPTMGTKQSTEGGRVSLNNITLISNDQQSNRGQQPVRNLGVQPNIDAKRIMQNDLISRQRMLEQQNRITGGDNQIALLERLLSRQVLGSSNGLTRKELNEMSQLQGMINNQLNRNNAQRRLSMERINDNSLPTFNQIVPLSSSAQRRKFDSFSSTNSILSNTRMEQNIGNEMLVIPNKLAQRPRNKLPTTQEMTPTSNSLNSLRFEDLKLGTDTNDLSMNSVLNQLQNFKSQISSTLPLSLEQQKETPTKQTNITVKKTTSGIKPMIQNQSSKQTGNIANILKDRFPQLNANQITALTNEIKRQVKSVVKSNFSEKVRDMPSQKTSVIAKPSSSVPHKITEKFQSRGNENKLVTQVMEPKRQKNNANFNPIQGLEMLSQKRPINVGNTVNLEQLRQELMRSGLPGNLVIQINPSPHLNGRSDVNSLLSSRRLGVARGPQVPSVDVPSVRDQVVRQKNNILLRNPFRKQPRVPLALITTTPTPQQKIDAIQSPHELIIKEKGTQAIELSNLPSTPSSSPRQQFRASNQTVVLGSRSKEKTNLPKSEVLWKWQV</sequence>
<feature type="compositionally biased region" description="Low complexity" evidence="6">
    <location>
        <begin position="1171"/>
        <end position="1186"/>
    </location>
</feature>
<dbReference type="PROSITE" id="PS51910">
    <property type="entry name" value="GH18_2"/>
    <property type="match status" value="1"/>
</dbReference>
<dbReference type="InterPro" id="IPR017853">
    <property type="entry name" value="GH"/>
</dbReference>
<dbReference type="FunFam" id="3.20.20.80:FF:000007">
    <property type="entry name" value="Acidic mammalian chitinase"/>
    <property type="match status" value="1"/>
</dbReference>
<feature type="compositionally biased region" description="Basic and acidic residues" evidence="6">
    <location>
        <begin position="759"/>
        <end position="776"/>
    </location>
</feature>
<feature type="compositionally biased region" description="Basic residues" evidence="6">
    <location>
        <begin position="828"/>
        <end position="844"/>
    </location>
</feature>
<gene>
    <name evidence="9" type="ORF">MGAL_10B004200</name>
</gene>
<feature type="compositionally biased region" description="Low complexity" evidence="6">
    <location>
        <begin position="597"/>
        <end position="609"/>
    </location>
</feature>
<keyword evidence="3" id="KW-1015">Disulfide bond</keyword>
<evidence type="ECO:0000313" key="10">
    <source>
        <dbReference type="Proteomes" id="UP000596742"/>
    </source>
</evidence>
<dbReference type="InterPro" id="IPR001579">
    <property type="entry name" value="Glyco_hydro_18_chit_AS"/>
</dbReference>
<feature type="compositionally biased region" description="Basic and acidic residues" evidence="6">
    <location>
        <begin position="576"/>
        <end position="587"/>
    </location>
</feature>
<feature type="compositionally biased region" description="Basic and acidic residues" evidence="6">
    <location>
        <begin position="889"/>
        <end position="905"/>
    </location>
</feature>
<dbReference type="GO" id="GO:0006032">
    <property type="term" value="P:chitin catabolic process"/>
    <property type="evidence" value="ECO:0007669"/>
    <property type="project" value="TreeGrafter"/>
</dbReference>
<evidence type="ECO:0000256" key="1">
    <source>
        <dbReference type="ARBA" id="ARBA00022729"/>
    </source>
</evidence>
<feature type="compositionally biased region" description="Low complexity" evidence="6">
    <location>
        <begin position="845"/>
        <end position="862"/>
    </location>
</feature>
<feature type="compositionally biased region" description="Polar residues" evidence="6">
    <location>
        <begin position="1749"/>
        <end position="1762"/>
    </location>
</feature>
<feature type="compositionally biased region" description="Basic and acidic residues" evidence="6">
    <location>
        <begin position="551"/>
        <end position="566"/>
    </location>
</feature>
<protein>
    <submittedName>
        <fullName evidence="9">Chitinase</fullName>
        <ecNumber evidence="9">3.2.1.14</ecNumber>
    </submittedName>
</protein>
<dbReference type="EC" id="3.2.1.14" evidence="9"/>
<feature type="region of interest" description="Disordered" evidence="6">
    <location>
        <begin position="690"/>
        <end position="909"/>
    </location>
</feature>
<feature type="compositionally biased region" description="Low complexity" evidence="6">
    <location>
        <begin position="433"/>
        <end position="448"/>
    </location>
</feature>
<dbReference type="CDD" id="cd02872">
    <property type="entry name" value="GH18_chitolectin_chitotriosidase"/>
    <property type="match status" value="1"/>
</dbReference>
<feature type="region of interest" description="Disordered" evidence="6">
    <location>
        <begin position="1287"/>
        <end position="1314"/>
    </location>
</feature>
<reference evidence="9" key="1">
    <citation type="submission" date="2018-11" db="EMBL/GenBank/DDBJ databases">
        <authorList>
            <person name="Alioto T."/>
            <person name="Alioto T."/>
        </authorList>
    </citation>
    <scope>NUCLEOTIDE SEQUENCE</scope>
</reference>
<keyword evidence="4 5" id="KW-0326">Glycosidase</keyword>
<dbReference type="GO" id="GO:0005975">
    <property type="term" value="P:carbohydrate metabolic process"/>
    <property type="evidence" value="ECO:0007669"/>
    <property type="project" value="InterPro"/>
</dbReference>
<evidence type="ECO:0000259" key="8">
    <source>
        <dbReference type="PROSITE" id="PS51910"/>
    </source>
</evidence>
<dbReference type="PANTHER" id="PTHR11177">
    <property type="entry name" value="CHITINASE"/>
    <property type="match status" value="1"/>
</dbReference>
<dbReference type="InterPro" id="IPR001223">
    <property type="entry name" value="Glyco_hydro18_cat"/>
</dbReference>
<feature type="compositionally biased region" description="Polar residues" evidence="6">
    <location>
        <begin position="475"/>
        <end position="494"/>
    </location>
</feature>
<dbReference type="SMART" id="SM00636">
    <property type="entry name" value="Glyco_18"/>
    <property type="match status" value="1"/>
</dbReference>
<name>A0A8B6C317_MYTGA</name>
<feature type="compositionally biased region" description="Low complexity" evidence="6">
    <location>
        <begin position="1117"/>
        <end position="1154"/>
    </location>
</feature>
<dbReference type="PANTHER" id="PTHR11177:SF317">
    <property type="entry name" value="CHITINASE 12-RELATED"/>
    <property type="match status" value="1"/>
</dbReference>
<feature type="compositionally biased region" description="Low complexity" evidence="6">
    <location>
        <begin position="1033"/>
        <end position="1043"/>
    </location>
</feature>
<feature type="compositionally biased region" description="Polar residues" evidence="6">
    <location>
        <begin position="1044"/>
        <end position="1116"/>
    </location>
</feature>
<evidence type="ECO:0000256" key="3">
    <source>
        <dbReference type="ARBA" id="ARBA00023157"/>
    </source>
</evidence>
<keyword evidence="10" id="KW-1185">Reference proteome</keyword>
<dbReference type="PROSITE" id="PS01095">
    <property type="entry name" value="GH18_1"/>
    <property type="match status" value="1"/>
</dbReference>
<feature type="region of interest" description="Disordered" evidence="6">
    <location>
        <begin position="547"/>
        <end position="629"/>
    </location>
</feature>
<feature type="compositionally biased region" description="Polar residues" evidence="6">
    <location>
        <begin position="1199"/>
        <end position="1216"/>
    </location>
</feature>